<organism evidence="2 3">
    <name type="scientific">Natronomonas salsuginis</name>
    <dbReference type="NCBI Taxonomy" id="2217661"/>
    <lineage>
        <taxon>Archaea</taxon>
        <taxon>Methanobacteriati</taxon>
        <taxon>Methanobacteriota</taxon>
        <taxon>Stenosarchaea group</taxon>
        <taxon>Halobacteria</taxon>
        <taxon>Halobacteriales</taxon>
        <taxon>Natronomonadaceae</taxon>
        <taxon>Natronomonas</taxon>
    </lineage>
</organism>
<evidence type="ECO:0000313" key="3">
    <source>
        <dbReference type="Proteomes" id="UP000308037"/>
    </source>
</evidence>
<dbReference type="EMBL" id="QKNX01000001">
    <property type="protein sequence ID" value="TKR27841.1"/>
    <property type="molecule type" value="Genomic_DNA"/>
</dbReference>
<dbReference type="AlphaFoldDB" id="A0A4U5JHP8"/>
<gene>
    <name evidence="2" type="ORF">DM868_01775</name>
</gene>
<sequence length="74" mass="7882">MTDDSQTLEEISHTNPYTGQVFGETQTYGRGKVVAADGGKADSSDESETLADVPHTTAEGTDGVQRTFDRGESE</sequence>
<dbReference type="OrthoDB" id="306312at2157"/>
<accession>A0A4U5JHP8</accession>
<evidence type="ECO:0000313" key="2">
    <source>
        <dbReference type="EMBL" id="TKR27841.1"/>
    </source>
</evidence>
<name>A0A4U5JHP8_9EURY</name>
<feature type="region of interest" description="Disordered" evidence="1">
    <location>
        <begin position="1"/>
        <end position="74"/>
    </location>
</feature>
<keyword evidence="3" id="KW-1185">Reference proteome</keyword>
<reference evidence="2 3" key="1">
    <citation type="submission" date="2019-04" db="EMBL/GenBank/DDBJ databases">
        <title>Natronomonas sp. F20-122 a newhaloarchaeon isolated from a saline saltern of Isla Bacuta, Huelva, Spain.</title>
        <authorList>
            <person name="Duran-Viseras A."/>
            <person name="Sanchez-Porro C."/>
            <person name="Ventosa A."/>
        </authorList>
    </citation>
    <scope>NUCLEOTIDE SEQUENCE [LARGE SCALE GENOMIC DNA]</scope>
    <source>
        <strain evidence="2 3">F20-122</strain>
    </source>
</reference>
<evidence type="ECO:0000256" key="1">
    <source>
        <dbReference type="SAM" id="MobiDB-lite"/>
    </source>
</evidence>
<dbReference type="InterPro" id="IPR058742">
    <property type="entry name" value="DUF7989"/>
</dbReference>
<protein>
    <submittedName>
        <fullName evidence="2">Uncharacterized protein</fullName>
    </submittedName>
</protein>
<dbReference type="Pfam" id="PF25951">
    <property type="entry name" value="DUF7989"/>
    <property type="match status" value="1"/>
</dbReference>
<dbReference type="RefSeq" id="WP_137275141.1">
    <property type="nucleotide sequence ID" value="NZ_QKNX01000001.1"/>
</dbReference>
<proteinExistence type="predicted"/>
<dbReference type="Proteomes" id="UP000308037">
    <property type="component" value="Unassembled WGS sequence"/>
</dbReference>
<feature type="compositionally biased region" description="Polar residues" evidence="1">
    <location>
        <begin position="8"/>
        <end position="28"/>
    </location>
</feature>
<comment type="caution">
    <text evidence="2">The sequence shown here is derived from an EMBL/GenBank/DDBJ whole genome shotgun (WGS) entry which is preliminary data.</text>
</comment>